<sequence>MKSALLHIHDDLGAESRLQAACDLARSCEAHIQCVQVRSAPSLMAADIYGGAAFAPAITEELRQIDDRLRIQIEDRLKREGVSWEWRHVDGETVSALLRAARLSDVIVATLPEGARKDFQDPLPIVPDLALGGRTPVLAMPQSAKSFAISGRAVVAWDGSQEAASAIKAAIPLLRLAREVHVVTVEEADKRAFPSTEAPEYLSRHDVSVQMHSWPRGGDAVEAVLLDAISSLAADWVVMGAFGHSRLRELVFGGVTRRMLRETRIPLLLAH</sequence>
<dbReference type="PRINTS" id="PR01438">
    <property type="entry name" value="UNVRSLSTRESS"/>
</dbReference>
<organism evidence="3 4">
    <name type="scientific">Sphingobium wenxiniae (strain DSM 21828 / CGMCC 1.7748 / JZ-1)</name>
    <dbReference type="NCBI Taxonomy" id="595605"/>
    <lineage>
        <taxon>Bacteria</taxon>
        <taxon>Pseudomonadati</taxon>
        <taxon>Pseudomonadota</taxon>
        <taxon>Alphaproteobacteria</taxon>
        <taxon>Sphingomonadales</taxon>
        <taxon>Sphingomonadaceae</taxon>
        <taxon>Sphingobium</taxon>
    </lineage>
</organism>
<keyword evidence="4" id="KW-1185">Reference proteome</keyword>
<evidence type="ECO:0000256" key="1">
    <source>
        <dbReference type="ARBA" id="ARBA00008791"/>
    </source>
</evidence>
<dbReference type="Pfam" id="PF00582">
    <property type="entry name" value="Usp"/>
    <property type="match status" value="1"/>
</dbReference>
<evidence type="ECO:0000313" key="4">
    <source>
        <dbReference type="Proteomes" id="UP000316624"/>
    </source>
</evidence>
<gene>
    <name evidence="3" type="ORF">IQ35_00946</name>
</gene>
<dbReference type="Proteomes" id="UP000316624">
    <property type="component" value="Unassembled WGS sequence"/>
</dbReference>
<accession>A0A562KKV2</accession>
<proteinExistence type="inferred from homology"/>
<protein>
    <submittedName>
        <fullName evidence="3">Universal stress protein family protein</fullName>
    </submittedName>
</protein>
<comment type="similarity">
    <text evidence="1">Belongs to the universal stress protein A family.</text>
</comment>
<dbReference type="InterPro" id="IPR006016">
    <property type="entry name" value="UspA"/>
</dbReference>
<evidence type="ECO:0000313" key="3">
    <source>
        <dbReference type="EMBL" id="TWH95863.1"/>
    </source>
</evidence>
<dbReference type="AlphaFoldDB" id="A0A562KKV2"/>
<dbReference type="PANTHER" id="PTHR46268:SF15">
    <property type="entry name" value="UNIVERSAL STRESS PROTEIN HP_0031"/>
    <property type="match status" value="1"/>
</dbReference>
<dbReference type="PANTHER" id="PTHR46268">
    <property type="entry name" value="STRESS RESPONSE PROTEIN NHAX"/>
    <property type="match status" value="1"/>
</dbReference>
<name>A0A562KKV2_SPHWJ</name>
<reference evidence="3 4" key="1">
    <citation type="journal article" date="2015" name="Stand. Genomic Sci.">
        <title>Genomic Encyclopedia of Bacterial and Archaeal Type Strains, Phase III: the genomes of soil and plant-associated and newly described type strains.</title>
        <authorList>
            <person name="Whitman W.B."/>
            <person name="Woyke T."/>
            <person name="Klenk H.P."/>
            <person name="Zhou Y."/>
            <person name="Lilburn T.G."/>
            <person name="Beck B.J."/>
            <person name="De Vos P."/>
            <person name="Vandamme P."/>
            <person name="Eisen J.A."/>
            <person name="Garrity G."/>
            <person name="Hugenholtz P."/>
            <person name="Kyrpides N.C."/>
        </authorList>
    </citation>
    <scope>NUCLEOTIDE SEQUENCE [LARGE SCALE GENOMIC DNA]</scope>
    <source>
        <strain evidence="3 4">CGMCC 1.7748</strain>
    </source>
</reference>
<dbReference type="SUPFAM" id="SSF52402">
    <property type="entry name" value="Adenine nucleotide alpha hydrolases-like"/>
    <property type="match status" value="2"/>
</dbReference>
<dbReference type="RefSeq" id="WP_021246701.1">
    <property type="nucleotide sequence ID" value="NZ_JACIIY010000011.1"/>
</dbReference>
<dbReference type="EMBL" id="VLKK01000003">
    <property type="protein sequence ID" value="TWH95863.1"/>
    <property type="molecule type" value="Genomic_DNA"/>
</dbReference>
<evidence type="ECO:0000259" key="2">
    <source>
        <dbReference type="Pfam" id="PF00582"/>
    </source>
</evidence>
<feature type="domain" description="UspA" evidence="2">
    <location>
        <begin position="152"/>
        <end position="270"/>
    </location>
</feature>
<dbReference type="CDD" id="cd00293">
    <property type="entry name" value="USP-like"/>
    <property type="match status" value="1"/>
</dbReference>
<dbReference type="InterPro" id="IPR006015">
    <property type="entry name" value="Universal_stress_UspA"/>
</dbReference>
<comment type="caution">
    <text evidence="3">The sequence shown here is derived from an EMBL/GenBank/DDBJ whole genome shotgun (WGS) entry which is preliminary data.</text>
</comment>
<dbReference type="Gene3D" id="3.40.50.12370">
    <property type="match status" value="1"/>
</dbReference>